<feature type="transmembrane region" description="Helical" evidence="1">
    <location>
        <begin position="103"/>
        <end position="126"/>
    </location>
</feature>
<reference evidence="2" key="1">
    <citation type="journal article" date="2014" name="Int. J. Syst. Evol. Microbiol.">
        <title>Complete genome of a new Firmicutes species belonging to the dominant human colonic microbiota ('Ruminococcus bicirculans') reveals two chromosomes and a selective capacity to utilize plant glucans.</title>
        <authorList>
            <consortium name="NISC Comparative Sequencing Program"/>
            <person name="Wegmann U."/>
            <person name="Louis P."/>
            <person name="Goesmann A."/>
            <person name="Henrissat B."/>
            <person name="Duncan S.H."/>
            <person name="Flint H.J."/>
        </authorList>
    </citation>
    <scope>NUCLEOTIDE SEQUENCE</scope>
    <source>
        <strain evidence="2">CGMCC 1.12707</strain>
    </source>
</reference>
<dbReference type="OrthoDB" id="768533at2"/>
<dbReference type="EMBL" id="BMFL01000009">
    <property type="protein sequence ID" value="GGE98004.1"/>
    <property type="molecule type" value="Genomic_DNA"/>
</dbReference>
<dbReference type="EMBL" id="FRBH01000005">
    <property type="protein sequence ID" value="SHL01543.1"/>
    <property type="molecule type" value="Genomic_DNA"/>
</dbReference>
<dbReference type="AlphaFoldDB" id="A0A1M6X6K6"/>
<dbReference type="RefSeq" id="WP_072931150.1">
    <property type="nucleotide sequence ID" value="NZ_BMFL01000009.1"/>
</dbReference>
<reference evidence="2" key="5">
    <citation type="submission" date="2024-05" db="EMBL/GenBank/DDBJ databases">
        <authorList>
            <person name="Sun Q."/>
            <person name="Zhou Y."/>
        </authorList>
    </citation>
    <scope>NUCLEOTIDE SEQUENCE</scope>
    <source>
        <strain evidence="2">CGMCC 1.12707</strain>
    </source>
</reference>
<dbReference type="STRING" id="1434701.SAMN05443634_105132"/>
<organism evidence="3 4">
    <name type="scientific">Chishuiella changwenlii</name>
    <dbReference type="NCBI Taxonomy" id="1434701"/>
    <lineage>
        <taxon>Bacteria</taxon>
        <taxon>Pseudomonadati</taxon>
        <taxon>Bacteroidota</taxon>
        <taxon>Flavobacteriia</taxon>
        <taxon>Flavobacteriales</taxon>
        <taxon>Weeksellaceae</taxon>
        <taxon>Chishuiella</taxon>
    </lineage>
</organism>
<evidence type="ECO:0000313" key="5">
    <source>
        <dbReference type="Proteomes" id="UP000650994"/>
    </source>
</evidence>
<dbReference type="Proteomes" id="UP000184120">
    <property type="component" value="Unassembled WGS sequence"/>
</dbReference>
<keyword evidence="1" id="KW-1133">Transmembrane helix</keyword>
<dbReference type="Proteomes" id="UP000650994">
    <property type="component" value="Unassembled WGS sequence"/>
</dbReference>
<sequence>MFQFLIFAICSILATLVTYELNTRYKQGPVRASALIALVVGGFFYFFPNILPEIYTKNIPLYVIGGTFIGMVSSTINISYFSLTFSPFLFAVLLHYTSKLFNGYGGALGTTACIALMCTMAFPIITKNKKVTYGYRLLRIVFKRRKHKRIIKRKIKF</sequence>
<reference evidence="4" key="3">
    <citation type="submission" date="2016-11" db="EMBL/GenBank/DDBJ databases">
        <authorList>
            <person name="Varghese N."/>
            <person name="Submissions S."/>
        </authorList>
    </citation>
    <scope>NUCLEOTIDE SEQUENCE [LARGE SCALE GENOMIC DNA]</scope>
    <source>
        <strain evidence="4">DSM 27989</strain>
    </source>
</reference>
<proteinExistence type="predicted"/>
<keyword evidence="1" id="KW-0812">Transmembrane</keyword>
<gene>
    <name evidence="2" type="ORF">GCM10010984_14460</name>
    <name evidence="3" type="ORF">SAMN05443634_105132</name>
</gene>
<keyword evidence="1" id="KW-0472">Membrane</keyword>
<evidence type="ECO:0000313" key="4">
    <source>
        <dbReference type="Proteomes" id="UP000184120"/>
    </source>
</evidence>
<accession>A0A1M6X6K6</accession>
<name>A0A1M6X6K6_9FLAO</name>
<keyword evidence="5" id="KW-1185">Reference proteome</keyword>
<evidence type="ECO:0000313" key="3">
    <source>
        <dbReference type="EMBL" id="SHL01543.1"/>
    </source>
</evidence>
<protein>
    <submittedName>
        <fullName evidence="3">Uncharacterized protein</fullName>
    </submittedName>
</protein>
<feature type="transmembrane region" description="Helical" evidence="1">
    <location>
        <begin position="59"/>
        <end position="83"/>
    </location>
</feature>
<evidence type="ECO:0000313" key="2">
    <source>
        <dbReference type="EMBL" id="GGE98004.1"/>
    </source>
</evidence>
<reference evidence="3" key="2">
    <citation type="submission" date="2016-11" db="EMBL/GenBank/DDBJ databases">
        <authorList>
            <person name="Jaros S."/>
            <person name="Januszkiewicz K."/>
            <person name="Wedrychowicz H."/>
        </authorList>
    </citation>
    <scope>NUCLEOTIDE SEQUENCE [LARGE SCALE GENOMIC DNA]</scope>
    <source>
        <strain evidence="3">DSM 27989</strain>
    </source>
</reference>
<evidence type="ECO:0000256" key="1">
    <source>
        <dbReference type="SAM" id="Phobius"/>
    </source>
</evidence>
<feature type="transmembrane region" description="Helical" evidence="1">
    <location>
        <begin position="28"/>
        <end position="47"/>
    </location>
</feature>
<reference evidence="5" key="4">
    <citation type="journal article" date="2019" name="Int. J. Syst. Evol. Microbiol.">
        <title>The Global Catalogue of Microorganisms (GCM) 10K type strain sequencing project: providing services to taxonomists for standard genome sequencing and annotation.</title>
        <authorList>
            <consortium name="The Broad Institute Genomics Platform"/>
            <consortium name="The Broad Institute Genome Sequencing Center for Infectious Disease"/>
            <person name="Wu L."/>
            <person name="Ma J."/>
        </authorList>
    </citation>
    <scope>NUCLEOTIDE SEQUENCE [LARGE SCALE GENOMIC DNA]</scope>
    <source>
        <strain evidence="5">CGMCC 1.12707</strain>
    </source>
</reference>